<comment type="caution">
    <text evidence="3">The sequence shown here is derived from an EMBL/GenBank/DDBJ whole genome shotgun (WGS) entry which is preliminary data.</text>
</comment>
<evidence type="ECO:0000256" key="1">
    <source>
        <dbReference type="SAM" id="MobiDB-lite"/>
    </source>
</evidence>
<keyword evidence="2" id="KW-1133">Transmembrane helix</keyword>
<evidence type="ECO:0000256" key="2">
    <source>
        <dbReference type="SAM" id="Phobius"/>
    </source>
</evidence>
<evidence type="ECO:0000313" key="3">
    <source>
        <dbReference type="EMBL" id="GLZ81842.1"/>
    </source>
</evidence>
<feature type="compositionally biased region" description="Pro residues" evidence="1">
    <location>
        <begin position="1"/>
        <end position="10"/>
    </location>
</feature>
<keyword evidence="2" id="KW-0812">Transmembrane</keyword>
<sequence length="317" mass="33731">MTSPFPPPSPSEWGRDGAQPPDDPPASSPTQYELYPADGGWPEQQQQQPVTGPPYPQHPPAYTPPPPPPVYQQPVYQVPPPVVQYPQPVAYPQPVVVQTRNNNKGWIIGGVIALVVILGCGGGWLALRGVISGIGDAAGGGSDDPPMAYSASVPAAPSNGRYKTTTDYCATFTSTRLTTVLKLGIDGTPANSNSDYGDGTGNGSCSFSMNTDANSSSRNGYDYAMFSMHLTIDNGDYNKSAFESSKQYMMGTEVELKVGAKSYATWQSDTSRELKLAILDGNMLLELDLYTSQENATQSAFAALVQDTANEIMTSLG</sequence>
<name>A0A9W6SU25_9ACTN</name>
<dbReference type="Proteomes" id="UP001165079">
    <property type="component" value="Unassembled WGS sequence"/>
</dbReference>
<feature type="compositionally biased region" description="Pro residues" evidence="1">
    <location>
        <begin position="51"/>
        <end position="75"/>
    </location>
</feature>
<organism evidence="3 4">
    <name type="scientific">Actinorhabdospora filicis</name>
    <dbReference type="NCBI Taxonomy" id="1785913"/>
    <lineage>
        <taxon>Bacteria</taxon>
        <taxon>Bacillati</taxon>
        <taxon>Actinomycetota</taxon>
        <taxon>Actinomycetes</taxon>
        <taxon>Micromonosporales</taxon>
        <taxon>Micromonosporaceae</taxon>
        <taxon>Actinorhabdospora</taxon>
    </lineage>
</organism>
<keyword evidence="2" id="KW-0472">Membrane</keyword>
<keyword evidence="4" id="KW-1185">Reference proteome</keyword>
<feature type="transmembrane region" description="Helical" evidence="2">
    <location>
        <begin position="106"/>
        <end position="127"/>
    </location>
</feature>
<feature type="region of interest" description="Disordered" evidence="1">
    <location>
        <begin position="1"/>
        <end position="75"/>
    </location>
</feature>
<gene>
    <name evidence="3" type="ORF">Afil01_66490</name>
</gene>
<dbReference type="EMBL" id="BSTX01000007">
    <property type="protein sequence ID" value="GLZ81842.1"/>
    <property type="molecule type" value="Genomic_DNA"/>
</dbReference>
<reference evidence="3" key="1">
    <citation type="submission" date="2023-03" db="EMBL/GenBank/DDBJ databases">
        <title>Actinorhabdospora filicis NBRC 111898.</title>
        <authorList>
            <person name="Ichikawa N."/>
            <person name="Sato H."/>
            <person name="Tonouchi N."/>
        </authorList>
    </citation>
    <scope>NUCLEOTIDE SEQUENCE</scope>
    <source>
        <strain evidence="3">NBRC 111898</strain>
    </source>
</reference>
<protein>
    <recommendedName>
        <fullName evidence="5">DUF3558 domain-containing protein</fullName>
    </recommendedName>
</protein>
<dbReference type="RefSeq" id="WP_285667405.1">
    <property type="nucleotide sequence ID" value="NZ_BSTX01000007.1"/>
</dbReference>
<dbReference type="AlphaFoldDB" id="A0A9W6SU25"/>
<proteinExistence type="predicted"/>
<evidence type="ECO:0008006" key="5">
    <source>
        <dbReference type="Google" id="ProtNLM"/>
    </source>
</evidence>
<accession>A0A9W6SU25</accession>
<evidence type="ECO:0000313" key="4">
    <source>
        <dbReference type="Proteomes" id="UP001165079"/>
    </source>
</evidence>